<evidence type="ECO:0000256" key="6">
    <source>
        <dbReference type="ARBA" id="ARBA00022840"/>
    </source>
</evidence>
<sequence length="131" mass="14778">MLNQESTALVARQDLTNDTLVLILAGGRGSRLYELTDKRAKPAVYFGGSRRIIDFALSNCINSNLLKIGVITQYAAHSLLRHLQRGWSFLPYERNQYIDMLPARQQLDEKHLVSWHSGCGVSKYGDDEIAL</sequence>
<evidence type="ECO:0000256" key="7">
    <source>
        <dbReference type="ARBA" id="ARBA00023056"/>
    </source>
</evidence>
<dbReference type="PANTHER" id="PTHR43523">
    <property type="entry name" value="GLUCOSE-1-PHOSPHATE ADENYLYLTRANSFERASE-RELATED"/>
    <property type="match status" value="1"/>
</dbReference>
<evidence type="ECO:0000256" key="2">
    <source>
        <dbReference type="ARBA" id="ARBA00022600"/>
    </source>
</evidence>
<dbReference type="InterPro" id="IPR005836">
    <property type="entry name" value="ADP_Glu_pyroP_CS"/>
</dbReference>
<evidence type="ECO:0000256" key="5">
    <source>
        <dbReference type="ARBA" id="ARBA00022741"/>
    </source>
</evidence>
<organism evidence="10 11">
    <name type="scientific">Mannheimia haemolytica</name>
    <name type="common">Pasteurella haemolytica</name>
    <dbReference type="NCBI Taxonomy" id="75985"/>
    <lineage>
        <taxon>Bacteria</taxon>
        <taxon>Pseudomonadati</taxon>
        <taxon>Pseudomonadota</taxon>
        <taxon>Gammaproteobacteria</taxon>
        <taxon>Pasteurellales</taxon>
        <taxon>Pasteurellaceae</taxon>
        <taxon>Mannheimia</taxon>
    </lineage>
</organism>
<dbReference type="GO" id="GO:0005524">
    <property type="term" value="F:ATP binding"/>
    <property type="evidence" value="ECO:0007669"/>
    <property type="project" value="UniProtKB-KW"/>
</dbReference>
<dbReference type="InterPro" id="IPR005835">
    <property type="entry name" value="NTP_transferase_dom"/>
</dbReference>
<dbReference type="InterPro" id="IPR011831">
    <property type="entry name" value="ADP-Glc_PPase"/>
</dbReference>
<evidence type="ECO:0000256" key="8">
    <source>
        <dbReference type="ARBA" id="ARBA00023277"/>
    </source>
</evidence>
<dbReference type="GO" id="GO:0008878">
    <property type="term" value="F:glucose-1-phosphate adenylyltransferase activity"/>
    <property type="evidence" value="ECO:0007669"/>
    <property type="project" value="UniProtKB-EC"/>
</dbReference>
<comment type="similarity">
    <text evidence="1">Belongs to the bacterial/plant glucose-1-phosphate adenylyltransferase family.</text>
</comment>
<keyword evidence="4 10" id="KW-0548">Nucleotidyltransferase</keyword>
<dbReference type="Proteomes" id="UP000254802">
    <property type="component" value="Unassembled WGS sequence"/>
</dbReference>
<proteinExistence type="inferred from homology"/>
<evidence type="ECO:0000256" key="1">
    <source>
        <dbReference type="ARBA" id="ARBA00010443"/>
    </source>
</evidence>
<dbReference type="PROSITE" id="PS00808">
    <property type="entry name" value="ADP_GLC_PYROPHOSPH_1"/>
    <property type="match status" value="1"/>
</dbReference>
<dbReference type="EMBL" id="UGPN01000002">
    <property type="protein sequence ID" value="STY61190.1"/>
    <property type="molecule type" value="Genomic_DNA"/>
</dbReference>
<keyword evidence="5" id="KW-0547">Nucleotide-binding</keyword>
<keyword evidence="2" id="KW-0321">Glycogen metabolism</keyword>
<keyword evidence="8" id="KW-0119">Carbohydrate metabolism</keyword>
<feature type="domain" description="Nucleotidyl transferase" evidence="9">
    <location>
        <begin position="22"/>
        <end position="90"/>
    </location>
</feature>
<keyword evidence="7" id="KW-0320">Glycogen biosynthesis</keyword>
<accession>A0A378MY96</accession>
<name>A0A378MY96_MANHA</name>
<evidence type="ECO:0000313" key="10">
    <source>
        <dbReference type="EMBL" id="STY61190.1"/>
    </source>
</evidence>
<gene>
    <name evidence="10" type="primary">glgC_1</name>
    <name evidence="10" type="ORF">NCTC10638_02398</name>
</gene>
<dbReference type="EC" id="2.7.7.27" evidence="10"/>
<evidence type="ECO:0000259" key="9">
    <source>
        <dbReference type="Pfam" id="PF00483"/>
    </source>
</evidence>
<evidence type="ECO:0000313" key="11">
    <source>
        <dbReference type="Proteomes" id="UP000254802"/>
    </source>
</evidence>
<evidence type="ECO:0000256" key="4">
    <source>
        <dbReference type="ARBA" id="ARBA00022695"/>
    </source>
</evidence>
<protein>
    <submittedName>
        <fullName evidence="10">Glucose-1-phosphate adenylyltransferase</fullName>
        <ecNumber evidence="10">2.7.7.27</ecNumber>
    </submittedName>
</protein>
<dbReference type="Gene3D" id="3.90.550.10">
    <property type="entry name" value="Spore Coat Polysaccharide Biosynthesis Protein SpsA, Chain A"/>
    <property type="match status" value="1"/>
</dbReference>
<dbReference type="Pfam" id="PF00483">
    <property type="entry name" value="NTP_transferase"/>
    <property type="match status" value="1"/>
</dbReference>
<keyword evidence="6" id="KW-0067">ATP-binding</keyword>
<dbReference type="PANTHER" id="PTHR43523:SF2">
    <property type="entry name" value="GLUCOSE-1-PHOSPHATE ADENYLYLTRANSFERASE"/>
    <property type="match status" value="1"/>
</dbReference>
<dbReference type="AlphaFoldDB" id="A0A378MY96"/>
<dbReference type="SUPFAM" id="SSF53448">
    <property type="entry name" value="Nucleotide-diphospho-sugar transferases"/>
    <property type="match status" value="1"/>
</dbReference>
<evidence type="ECO:0000256" key="3">
    <source>
        <dbReference type="ARBA" id="ARBA00022679"/>
    </source>
</evidence>
<dbReference type="InterPro" id="IPR029044">
    <property type="entry name" value="Nucleotide-diphossugar_trans"/>
</dbReference>
<keyword evidence="3 10" id="KW-0808">Transferase</keyword>
<reference evidence="10 11" key="1">
    <citation type="submission" date="2018-06" db="EMBL/GenBank/DDBJ databases">
        <authorList>
            <consortium name="Pathogen Informatics"/>
            <person name="Doyle S."/>
        </authorList>
    </citation>
    <scope>NUCLEOTIDE SEQUENCE [LARGE SCALE GENOMIC DNA]</scope>
    <source>
        <strain evidence="10 11">NCTC10638</strain>
    </source>
</reference>
<dbReference type="GO" id="GO:0005978">
    <property type="term" value="P:glycogen biosynthetic process"/>
    <property type="evidence" value="ECO:0007669"/>
    <property type="project" value="UniProtKB-KW"/>
</dbReference>